<dbReference type="Proteomes" id="UP000807342">
    <property type="component" value="Unassembled WGS sequence"/>
</dbReference>
<comment type="caution">
    <text evidence="2">The sequence shown here is derived from an EMBL/GenBank/DDBJ whole genome shotgun (WGS) entry which is preliminary data.</text>
</comment>
<sequence length="57" mass="6425">MEAASFRLPNNIPLGPSPHSRFKPVFLNQEGTRRSNTPARNSYTYPSLTRACNQAVY</sequence>
<evidence type="ECO:0000256" key="1">
    <source>
        <dbReference type="SAM" id="MobiDB-lite"/>
    </source>
</evidence>
<reference evidence="2" key="1">
    <citation type="submission" date="2020-11" db="EMBL/GenBank/DDBJ databases">
        <authorList>
            <consortium name="DOE Joint Genome Institute"/>
            <person name="Ahrendt S."/>
            <person name="Riley R."/>
            <person name="Andreopoulos W."/>
            <person name="Labutti K."/>
            <person name="Pangilinan J."/>
            <person name="Ruiz-Duenas F.J."/>
            <person name="Barrasa J.M."/>
            <person name="Sanchez-Garcia M."/>
            <person name="Camarero S."/>
            <person name="Miyauchi S."/>
            <person name="Serrano A."/>
            <person name="Linde D."/>
            <person name="Babiker R."/>
            <person name="Drula E."/>
            <person name="Ayuso-Fernandez I."/>
            <person name="Pacheco R."/>
            <person name="Padilla G."/>
            <person name="Ferreira P."/>
            <person name="Barriuso J."/>
            <person name="Kellner H."/>
            <person name="Castanera R."/>
            <person name="Alfaro M."/>
            <person name="Ramirez L."/>
            <person name="Pisabarro A.G."/>
            <person name="Kuo A."/>
            <person name="Tritt A."/>
            <person name="Lipzen A."/>
            <person name="He G."/>
            <person name="Yan M."/>
            <person name="Ng V."/>
            <person name="Cullen D."/>
            <person name="Martin F."/>
            <person name="Rosso M.-N."/>
            <person name="Henrissat B."/>
            <person name="Hibbett D."/>
            <person name="Martinez A.T."/>
            <person name="Grigoriev I.V."/>
        </authorList>
    </citation>
    <scope>NUCLEOTIDE SEQUENCE</scope>
    <source>
        <strain evidence="2">MF-IS2</strain>
    </source>
</reference>
<dbReference type="EMBL" id="MU151648">
    <property type="protein sequence ID" value="KAF9442360.1"/>
    <property type="molecule type" value="Genomic_DNA"/>
</dbReference>
<dbReference type="AlphaFoldDB" id="A0A9P6BYC1"/>
<feature type="region of interest" description="Disordered" evidence="1">
    <location>
        <begin position="1"/>
        <end position="21"/>
    </location>
</feature>
<accession>A0A9P6BYC1</accession>
<name>A0A9P6BYC1_9AGAR</name>
<protein>
    <submittedName>
        <fullName evidence="2">Uncharacterized protein</fullName>
    </submittedName>
</protein>
<organism evidence="2 3">
    <name type="scientific">Macrolepiota fuliginosa MF-IS2</name>
    <dbReference type="NCBI Taxonomy" id="1400762"/>
    <lineage>
        <taxon>Eukaryota</taxon>
        <taxon>Fungi</taxon>
        <taxon>Dikarya</taxon>
        <taxon>Basidiomycota</taxon>
        <taxon>Agaricomycotina</taxon>
        <taxon>Agaricomycetes</taxon>
        <taxon>Agaricomycetidae</taxon>
        <taxon>Agaricales</taxon>
        <taxon>Agaricineae</taxon>
        <taxon>Agaricaceae</taxon>
        <taxon>Macrolepiota</taxon>
    </lineage>
</organism>
<evidence type="ECO:0000313" key="2">
    <source>
        <dbReference type="EMBL" id="KAF9442360.1"/>
    </source>
</evidence>
<proteinExistence type="predicted"/>
<keyword evidence="3" id="KW-1185">Reference proteome</keyword>
<gene>
    <name evidence="2" type="ORF">P691DRAFT_810756</name>
</gene>
<evidence type="ECO:0000313" key="3">
    <source>
        <dbReference type="Proteomes" id="UP000807342"/>
    </source>
</evidence>